<gene>
    <name evidence="1" type="ORF">CATMQ487_32650</name>
</gene>
<reference evidence="1" key="1">
    <citation type="submission" date="2022-04" db="EMBL/GenBank/DDBJ databases">
        <title>Whole genome sequence of Sphaerotilus sp. FB-5.</title>
        <authorList>
            <person name="Takeda M."/>
            <person name="Narihara S."/>
            <person name="Akimoto M."/>
            <person name="Akimoto R."/>
            <person name="Nishiyashiki S."/>
            <person name="Murakami T."/>
        </authorList>
    </citation>
    <scope>NUCLEOTIDE SEQUENCE</scope>
    <source>
        <strain evidence="1">FB-5</strain>
    </source>
</reference>
<organism evidence="1 2">
    <name type="scientific">Sphaerotilus microaerophilus</name>
    <dbReference type="NCBI Taxonomy" id="2914710"/>
    <lineage>
        <taxon>Bacteria</taxon>
        <taxon>Pseudomonadati</taxon>
        <taxon>Pseudomonadota</taxon>
        <taxon>Betaproteobacteria</taxon>
        <taxon>Burkholderiales</taxon>
        <taxon>Sphaerotilaceae</taxon>
        <taxon>Sphaerotilus</taxon>
    </lineage>
</organism>
<proteinExistence type="predicted"/>
<name>A0ABN6PR13_9BURK</name>
<protein>
    <recommendedName>
        <fullName evidence="3">ATP-binding protein</fullName>
    </recommendedName>
</protein>
<dbReference type="RefSeq" id="WP_251969588.1">
    <property type="nucleotide sequence ID" value="NZ_AP025730.1"/>
</dbReference>
<dbReference type="InterPro" id="IPR056955">
    <property type="entry name" value="ORC-CDC6-like"/>
</dbReference>
<keyword evidence="2" id="KW-1185">Reference proteome</keyword>
<dbReference type="Pfam" id="PF24389">
    <property type="entry name" value="ORC-CDC6-like"/>
    <property type="match status" value="1"/>
</dbReference>
<accession>A0ABN6PR13</accession>
<dbReference type="Proteomes" id="UP001057498">
    <property type="component" value="Chromosome"/>
</dbReference>
<sequence length="639" mass="71864">MAYSPNPFLERMSERTTSDMEFVRLFSPKILERLAEDAFEGAVHIFRSAPGAGKTTLLRAFTPPALRAFWNSRNRPELSESFQKLLNRGLLSDGDRPQLLGVYLNCAAGYADLPASVGLQQEGLFRALMDCRIVLRTLRSLGTLLGMSAPGQLADITLDHAAVPSLQGIPVLANAQELAFWAERHEQRIYAQLDGFAGPAEESLPPHVRFEGVLWLQSIRFVHEGRPVAEQRLLMVDDMHKLRRRQRELMLDELVVMRPLIPIWLAERTIALGTELLSQGIRQGRELREYNLDKMWGDAKGAVQFLSYAQNILDRRMKNQDNVPVGSFTQCLRDKLISNEVRDQVAEGIKRFRSEVQRHQSNQRYTEWLARADQFSGEQNLDSLLELYVTRILLVRDESKRQLSLDLTLTAEELEGRDSSALRGAAELFMHKELGIPYYFGFDRLCVLATNNVEELLSLAAALYVGLQSKQVLRKSEPVLSPLEQDKLLREAAIRRREFIPKAHSEGARAQRLLDSIGVFCQDQTFAPNAPYAPGVTGVRLSRSELAKLSAPTQPMGPAGATLRRVLAECAAENLLIQRETQATGSRDSGTIFYLNRSLCAAYGLPLQMGGWRDVSAGELVKWMERRHTSSGRKNVEAI</sequence>
<evidence type="ECO:0000313" key="2">
    <source>
        <dbReference type="Proteomes" id="UP001057498"/>
    </source>
</evidence>
<evidence type="ECO:0000313" key="1">
    <source>
        <dbReference type="EMBL" id="BDI06295.1"/>
    </source>
</evidence>
<evidence type="ECO:0008006" key="3">
    <source>
        <dbReference type="Google" id="ProtNLM"/>
    </source>
</evidence>
<dbReference type="EMBL" id="AP025730">
    <property type="protein sequence ID" value="BDI06295.1"/>
    <property type="molecule type" value="Genomic_DNA"/>
</dbReference>